<sequence length="332" mass="36450">MIKKLIATSIAVFVMQSEAIGSASEALRVAHPEKTLLTDITNSGKKLVAVGKHGTIVYSDDGSSWEQAHVPIQSLLTAVEFASAKRGWACGHDASILNTTDGGVSWQIQQYLPDIEKPCLDIEFVDDKQGFAIGAYGMMYQTQDGGKSWTKRFLNEFVHPDDVEYLAELKQDDPQAYEEETQFILPHFNRMLIDGNDIFLVGEMGLFAVSRDLGTTWTRIDEFYSGSLFAINKNKKEQLIAAGLRGNTFISDSKDVSFSPVNVEKAATINSIVSTDTAQIMLANSGFVFTVEGENVKTKQLKNGKSILSGVLHNGQLVLATEEGIQTIEVDR</sequence>
<reference evidence="4" key="1">
    <citation type="journal article" date="2012" name="Sci. Rep.">
        <title>Recruitment in the sea: bacterial genes required for inducing larval settlement in a polychaete worm.</title>
        <authorList>
            <person name="Huang Y."/>
            <person name="Callahan S."/>
            <person name="Hadfield M.G."/>
        </authorList>
    </citation>
    <scope>NUCLEOTIDE SEQUENCE</scope>
    <source>
        <strain evidence="4">HI1</strain>
    </source>
</reference>
<dbReference type="Proteomes" id="UP000031327">
    <property type="component" value="Unassembled WGS sequence"/>
</dbReference>
<dbReference type="GO" id="GO:0015979">
    <property type="term" value="P:photosynthesis"/>
    <property type="evidence" value="ECO:0007669"/>
    <property type="project" value="UniProtKB-KW"/>
</dbReference>
<protein>
    <submittedName>
        <fullName evidence="4">BNR repeat protein</fullName>
    </submittedName>
    <submittedName>
        <fullName evidence="5">BNR/Asp-box repeat protein</fullName>
    </submittedName>
</protein>
<evidence type="ECO:0000313" key="6">
    <source>
        <dbReference type="Proteomes" id="UP000031327"/>
    </source>
</evidence>
<feature type="domain" description="Photosynthesis system II assembly factor Ycf48/Hcf136-like" evidence="3">
    <location>
        <begin position="62"/>
        <end position="110"/>
    </location>
</feature>
<gene>
    <name evidence="5" type="ORF">JF50_12965</name>
</gene>
<dbReference type="PANTHER" id="PTHR47199:SF2">
    <property type="entry name" value="PHOTOSYSTEM II STABILITY_ASSEMBLY FACTOR HCF136, CHLOROPLASTIC"/>
    <property type="match status" value="1"/>
</dbReference>
<dbReference type="GO" id="GO:0009523">
    <property type="term" value="C:photosystem II"/>
    <property type="evidence" value="ECO:0007669"/>
    <property type="project" value="UniProtKB-KW"/>
</dbReference>
<evidence type="ECO:0000256" key="1">
    <source>
        <dbReference type="ARBA" id="ARBA00022531"/>
    </source>
</evidence>
<dbReference type="InterPro" id="IPR036278">
    <property type="entry name" value="Sialidase_sf"/>
</dbReference>
<dbReference type="EMBL" id="JWIC01000006">
    <property type="protein sequence ID" value="KID56808.1"/>
    <property type="molecule type" value="Genomic_DNA"/>
</dbReference>
<dbReference type="SUPFAM" id="SSF50939">
    <property type="entry name" value="Sialidases"/>
    <property type="match status" value="1"/>
</dbReference>
<keyword evidence="2" id="KW-0604">Photosystem II</keyword>
<dbReference type="RefSeq" id="WP_039609872.1">
    <property type="nucleotide sequence ID" value="NZ_JWIC01000006.1"/>
</dbReference>
<reference evidence="4" key="2">
    <citation type="journal article" date="2014" name="Science">
        <title>Marine tubeworm metamorphosis induced by arrays of bacterial phage tail-like structures.</title>
        <authorList>
            <person name="Shikuma N.J."/>
            <person name="Pilhofer M."/>
            <person name="Weiss G.L."/>
            <person name="Hadfield M.G."/>
            <person name="Jensen G.J."/>
            <person name="Newman D.K."/>
        </authorList>
    </citation>
    <scope>NUCLEOTIDE SEQUENCE</scope>
    <source>
        <strain evidence="4">HI1</strain>
    </source>
</reference>
<feature type="domain" description="Photosynthesis system II assembly factor Ycf48/Hcf136-like" evidence="3">
    <location>
        <begin position="114"/>
        <end position="155"/>
    </location>
</feature>
<reference evidence="5 6" key="3">
    <citation type="submission" date="2014-12" db="EMBL/GenBank/DDBJ databases">
        <title>Draft Genome Sequence of Pseudoalteromonas luteoviolacea HI1.</title>
        <authorList>
            <person name="Asahina A.Y."/>
            <person name="Hadfield M.G."/>
        </authorList>
    </citation>
    <scope>NUCLEOTIDE SEQUENCE [LARGE SCALE GENOMIC DNA]</scope>
    <source>
        <strain evidence="5 6">HI1</strain>
    </source>
</reference>
<dbReference type="Pfam" id="PF14870">
    <property type="entry name" value="PSII_BNR"/>
    <property type="match status" value="2"/>
</dbReference>
<dbReference type="AlphaFoldDB" id="A0A023PYJ2"/>
<keyword evidence="1" id="KW-0602">Photosynthesis</keyword>
<evidence type="ECO:0000313" key="5">
    <source>
        <dbReference type="EMBL" id="KID56808.1"/>
    </source>
</evidence>
<dbReference type="Gene3D" id="2.130.10.10">
    <property type="entry name" value="YVTN repeat-like/Quinoprotein amine dehydrogenase"/>
    <property type="match status" value="1"/>
</dbReference>
<organism evidence="4">
    <name type="scientific">Pseudoalteromonas luteoviolacea</name>
    <dbReference type="NCBI Taxonomy" id="43657"/>
    <lineage>
        <taxon>Bacteria</taxon>
        <taxon>Pseudomonadati</taxon>
        <taxon>Pseudomonadota</taxon>
        <taxon>Gammaproteobacteria</taxon>
        <taxon>Alteromonadales</taxon>
        <taxon>Pseudoalteromonadaceae</taxon>
        <taxon>Pseudoalteromonas</taxon>
    </lineage>
</organism>
<dbReference type="EMBL" id="KF724687">
    <property type="protein sequence ID" value="AHX39644.1"/>
    <property type="molecule type" value="Genomic_DNA"/>
</dbReference>
<evidence type="ECO:0000313" key="4">
    <source>
        <dbReference type="EMBL" id="AHX39644.1"/>
    </source>
</evidence>
<evidence type="ECO:0000259" key="3">
    <source>
        <dbReference type="Pfam" id="PF14870"/>
    </source>
</evidence>
<name>A0A023PYJ2_9GAMM</name>
<evidence type="ECO:0000256" key="2">
    <source>
        <dbReference type="ARBA" id="ARBA00023276"/>
    </source>
</evidence>
<accession>A0A023PYJ2</accession>
<dbReference type="PANTHER" id="PTHR47199">
    <property type="entry name" value="PHOTOSYSTEM II STABILITY/ASSEMBLY FACTOR HCF136, CHLOROPLASTIC"/>
    <property type="match status" value="1"/>
</dbReference>
<dbReference type="InterPro" id="IPR028203">
    <property type="entry name" value="PSII_CF48-like_dom"/>
</dbReference>
<dbReference type="InterPro" id="IPR015943">
    <property type="entry name" value="WD40/YVTN_repeat-like_dom_sf"/>
</dbReference>
<dbReference type="OrthoDB" id="9813892at2"/>
<proteinExistence type="predicted"/>